<dbReference type="Pfam" id="PF18962">
    <property type="entry name" value="Por_Secre_tail"/>
    <property type="match status" value="1"/>
</dbReference>
<feature type="non-terminal residue" evidence="2">
    <location>
        <position position="1"/>
    </location>
</feature>
<dbReference type="Gene3D" id="2.60.40.4070">
    <property type="match status" value="1"/>
</dbReference>
<protein>
    <recommendedName>
        <fullName evidence="1">Secretion system C-terminal sorting domain-containing protein</fullName>
    </recommendedName>
</protein>
<sequence>YTDVPAMGNDDRLETDDYSENGSKATLKILLGSTGEILHIYDEIPEWEDNGLFILDRLIAREIPSAFKLGNPYPNPFNPVTNIVYDVPNDCNIELSVYDIRGRLVDQLINGYVETGSYEISWHAEAAASGVYFFRMVTPEKAITQKMILMK</sequence>
<evidence type="ECO:0000259" key="1">
    <source>
        <dbReference type="Pfam" id="PF18962"/>
    </source>
</evidence>
<dbReference type="InterPro" id="IPR026444">
    <property type="entry name" value="Secre_tail"/>
</dbReference>
<evidence type="ECO:0000313" key="2">
    <source>
        <dbReference type="EMBL" id="SVC62684.1"/>
    </source>
</evidence>
<feature type="domain" description="Secretion system C-terminal sorting" evidence="1">
    <location>
        <begin position="73"/>
        <end position="148"/>
    </location>
</feature>
<name>A0A382NNC7_9ZZZZ</name>
<dbReference type="NCBIfam" id="TIGR04183">
    <property type="entry name" value="Por_Secre_tail"/>
    <property type="match status" value="1"/>
</dbReference>
<dbReference type="EMBL" id="UINC01101681">
    <property type="protein sequence ID" value="SVC62684.1"/>
    <property type="molecule type" value="Genomic_DNA"/>
</dbReference>
<organism evidence="2">
    <name type="scientific">marine metagenome</name>
    <dbReference type="NCBI Taxonomy" id="408172"/>
    <lineage>
        <taxon>unclassified sequences</taxon>
        <taxon>metagenomes</taxon>
        <taxon>ecological metagenomes</taxon>
    </lineage>
</organism>
<dbReference type="AlphaFoldDB" id="A0A382NNC7"/>
<proteinExistence type="predicted"/>
<gene>
    <name evidence="2" type="ORF">METZ01_LOCUS315538</name>
</gene>
<reference evidence="2" key="1">
    <citation type="submission" date="2018-05" db="EMBL/GenBank/DDBJ databases">
        <authorList>
            <person name="Lanie J.A."/>
            <person name="Ng W.-L."/>
            <person name="Kazmierczak K.M."/>
            <person name="Andrzejewski T.M."/>
            <person name="Davidsen T.M."/>
            <person name="Wayne K.J."/>
            <person name="Tettelin H."/>
            <person name="Glass J.I."/>
            <person name="Rusch D."/>
            <person name="Podicherti R."/>
            <person name="Tsui H.-C.T."/>
            <person name="Winkler M.E."/>
        </authorList>
    </citation>
    <scope>NUCLEOTIDE SEQUENCE</scope>
</reference>
<accession>A0A382NNC7</accession>